<reference evidence="14 15" key="1">
    <citation type="journal article" date="2016" name="Mol. Biol. Evol.">
        <title>Comparative Genomics of Early-Diverging Mushroom-Forming Fungi Provides Insights into the Origins of Lignocellulose Decay Capabilities.</title>
        <authorList>
            <person name="Nagy L.G."/>
            <person name="Riley R."/>
            <person name="Tritt A."/>
            <person name="Adam C."/>
            <person name="Daum C."/>
            <person name="Floudas D."/>
            <person name="Sun H."/>
            <person name="Yadav J.S."/>
            <person name="Pangilinan J."/>
            <person name="Larsson K.H."/>
            <person name="Matsuura K."/>
            <person name="Barry K."/>
            <person name="Labutti K."/>
            <person name="Kuo R."/>
            <person name="Ohm R.A."/>
            <person name="Bhattacharya S.S."/>
            <person name="Shirouzu T."/>
            <person name="Yoshinaga Y."/>
            <person name="Martin F.M."/>
            <person name="Grigoriev I.V."/>
            <person name="Hibbett D.S."/>
        </authorList>
    </citation>
    <scope>NUCLEOTIDE SEQUENCE [LARGE SCALE GENOMIC DNA]</scope>
    <source>
        <strain evidence="14 15">HHB10207 ss-3</strain>
    </source>
</reference>
<keyword evidence="6" id="KW-0410">Iron transport</keyword>
<dbReference type="GO" id="GO:0006879">
    <property type="term" value="P:intracellular iron ion homeostasis"/>
    <property type="evidence" value="ECO:0007669"/>
    <property type="project" value="UniProtKB-KW"/>
</dbReference>
<keyword evidence="5" id="KW-0813">Transport</keyword>
<dbReference type="InterPro" id="IPR017789">
    <property type="entry name" value="Frataxin"/>
</dbReference>
<name>A0A166BPR3_9AGAM</name>
<dbReference type="AlphaFoldDB" id="A0A166BPR3"/>
<evidence type="ECO:0000256" key="5">
    <source>
        <dbReference type="ARBA" id="ARBA00022448"/>
    </source>
</evidence>
<organism evidence="14 15">
    <name type="scientific">Sistotremastrum suecicum HHB10207 ss-3</name>
    <dbReference type="NCBI Taxonomy" id="1314776"/>
    <lineage>
        <taxon>Eukaryota</taxon>
        <taxon>Fungi</taxon>
        <taxon>Dikarya</taxon>
        <taxon>Basidiomycota</taxon>
        <taxon>Agaricomycotina</taxon>
        <taxon>Agaricomycetes</taxon>
        <taxon>Sistotremastrales</taxon>
        <taxon>Sistotremastraceae</taxon>
        <taxon>Sistotremastrum</taxon>
    </lineage>
</organism>
<dbReference type="OrthoDB" id="1897642at2759"/>
<dbReference type="NCBIfam" id="TIGR03421">
    <property type="entry name" value="FeS_CyaY"/>
    <property type="match status" value="1"/>
</dbReference>
<keyword evidence="15" id="KW-1185">Reference proteome</keyword>
<proteinExistence type="inferred from homology"/>
<dbReference type="GO" id="GO:0008198">
    <property type="term" value="F:ferrous iron binding"/>
    <property type="evidence" value="ECO:0007669"/>
    <property type="project" value="TreeGrafter"/>
</dbReference>
<dbReference type="PRINTS" id="PR00904">
    <property type="entry name" value="FRATAXIN"/>
</dbReference>
<keyword evidence="10" id="KW-0406">Ion transport</keyword>
<dbReference type="InterPro" id="IPR020895">
    <property type="entry name" value="Frataxin_CS"/>
</dbReference>
<dbReference type="Proteomes" id="UP000076798">
    <property type="component" value="Unassembled WGS sequence"/>
</dbReference>
<gene>
    <name evidence="14" type="ORF">SISSUDRAFT_1049653</name>
</gene>
<comment type="similarity">
    <text evidence="2">Belongs to the frataxin family.</text>
</comment>
<evidence type="ECO:0000256" key="13">
    <source>
        <dbReference type="SAM" id="MobiDB-lite"/>
    </source>
</evidence>
<evidence type="ECO:0000256" key="3">
    <source>
        <dbReference type="ARBA" id="ARBA00013107"/>
    </source>
</evidence>
<dbReference type="GO" id="GO:0008199">
    <property type="term" value="F:ferric iron binding"/>
    <property type="evidence" value="ECO:0007669"/>
    <property type="project" value="InterPro"/>
</dbReference>
<evidence type="ECO:0000256" key="2">
    <source>
        <dbReference type="ARBA" id="ARBA00008183"/>
    </source>
</evidence>
<accession>A0A166BPR3</accession>
<keyword evidence="4" id="KW-0409">Iron storage</keyword>
<dbReference type="EMBL" id="KV428103">
    <property type="protein sequence ID" value="KZT36614.1"/>
    <property type="molecule type" value="Genomic_DNA"/>
</dbReference>
<dbReference type="InterPro" id="IPR036524">
    <property type="entry name" value="Frataxin/CyaY_sf"/>
</dbReference>
<evidence type="ECO:0000256" key="9">
    <source>
        <dbReference type="ARBA" id="ARBA00023004"/>
    </source>
</evidence>
<evidence type="ECO:0000256" key="7">
    <source>
        <dbReference type="ARBA" id="ARBA00022946"/>
    </source>
</evidence>
<evidence type="ECO:0000256" key="12">
    <source>
        <dbReference type="ARBA" id="ARBA00047990"/>
    </source>
</evidence>
<evidence type="ECO:0000256" key="11">
    <source>
        <dbReference type="ARBA" id="ARBA00023128"/>
    </source>
</evidence>
<dbReference type="STRING" id="1314776.A0A166BPR3"/>
<comment type="subcellular location">
    <subcellularLocation>
        <location evidence="1">Mitochondrion</location>
    </subcellularLocation>
</comment>
<dbReference type="GO" id="GO:0016226">
    <property type="term" value="P:iron-sulfur cluster assembly"/>
    <property type="evidence" value="ECO:0007669"/>
    <property type="project" value="InterPro"/>
</dbReference>
<dbReference type="SUPFAM" id="SSF55387">
    <property type="entry name" value="Frataxin/Nqo15-like"/>
    <property type="match status" value="1"/>
</dbReference>
<evidence type="ECO:0000256" key="1">
    <source>
        <dbReference type="ARBA" id="ARBA00004173"/>
    </source>
</evidence>
<sequence length="193" mass="22295">MDEALIPALQELHDFTFFPTSAMLRLSPLRRFVLSVPRCVTGVGTRTTPPLRRRNEINNTRRHYATPPPQVKQSNLSGEKYHQLSEEFMDTLHESLEELLDEVNIPGYDVEYSSGVLTLNVGQYGTYVINKQPPNKQIWLSSPMSGPKRYDWNAGVRTWVYERDRNALKDLLHDELSQIFQKRIDLGLDVHNT</sequence>
<dbReference type="NCBIfam" id="TIGR03422">
    <property type="entry name" value="mito_frataxin"/>
    <property type="match status" value="1"/>
</dbReference>
<dbReference type="GO" id="GO:0034986">
    <property type="term" value="F:iron chaperone activity"/>
    <property type="evidence" value="ECO:0007669"/>
    <property type="project" value="TreeGrafter"/>
</dbReference>
<keyword evidence="7" id="KW-0809">Transit peptide</keyword>
<evidence type="ECO:0000313" key="14">
    <source>
        <dbReference type="EMBL" id="KZT36614.1"/>
    </source>
</evidence>
<dbReference type="PROSITE" id="PS50810">
    <property type="entry name" value="FRATAXIN_2"/>
    <property type="match status" value="1"/>
</dbReference>
<evidence type="ECO:0000256" key="6">
    <source>
        <dbReference type="ARBA" id="ARBA00022496"/>
    </source>
</evidence>
<dbReference type="PANTHER" id="PTHR16821">
    <property type="entry name" value="FRATAXIN"/>
    <property type="match status" value="1"/>
</dbReference>
<dbReference type="GO" id="GO:0006826">
    <property type="term" value="P:iron ion transport"/>
    <property type="evidence" value="ECO:0007669"/>
    <property type="project" value="UniProtKB-KW"/>
</dbReference>
<dbReference type="InterPro" id="IPR002908">
    <property type="entry name" value="Frataxin/CyaY"/>
</dbReference>
<dbReference type="PROSITE" id="PS01344">
    <property type="entry name" value="FRATAXIN_1"/>
    <property type="match status" value="1"/>
</dbReference>
<keyword evidence="9" id="KW-0408">Iron</keyword>
<dbReference type="PANTHER" id="PTHR16821:SF2">
    <property type="entry name" value="FRATAXIN, MITOCHONDRIAL"/>
    <property type="match status" value="1"/>
</dbReference>
<dbReference type="Gene3D" id="3.30.920.10">
    <property type="entry name" value="Frataxin/CyaY"/>
    <property type="match status" value="1"/>
</dbReference>
<dbReference type="GO" id="GO:0005739">
    <property type="term" value="C:mitochondrion"/>
    <property type="evidence" value="ECO:0007669"/>
    <property type="project" value="UniProtKB-SubCell"/>
</dbReference>
<evidence type="ECO:0000256" key="4">
    <source>
        <dbReference type="ARBA" id="ARBA00022434"/>
    </source>
</evidence>
<evidence type="ECO:0000256" key="8">
    <source>
        <dbReference type="ARBA" id="ARBA00023002"/>
    </source>
</evidence>
<dbReference type="SMART" id="SM01219">
    <property type="entry name" value="Frataxin_Cyay"/>
    <property type="match status" value="1"/>
</dbReference>
<keyword evidence="8" id="KW-0560">Oxidoreductase</keyword>
<keyword evidence="11" id="KW-0496">Mitochondrion</keyword>
<protein>
    <recommendedName>
        <fullName evidence="3">ferroxidase</fullName>
        <ecNumber evidence="3">1.16.3.1</ecNumber>
    </recommendedName>
</protein>
<comment type="catalytic activity">
    <reaction evidence="12">
        <text>4 Fe(2+) + O2 + 4 H(+) = 4 Fe(3+) + 2 H2O</text>
        <dbReference type="Rhea" id="RHEA:11148"/>
        <dbReference type="ChEBI" id="CHEBI:15377"/>
        <dbReference type="ChEBI" id="CHEBI:15378"/>
        <dbReference type="ChEBI" id="CHEBI:15379"/>
        <dbReference type="ChEBI" id="CHEBI:29033"/>
        <dbReference type="ChEBI" id="CHEBI:29034"/>
        <dbReference type="EC" id="1.16.3.1"/>
    </reaction>
</comment>
<feature type="region of interest" description="Disordered" evidence="13">
    <location>
        <begin position="45"/>
        <end position="76"/>
    </location>
</feature>
<evidence type="ECO:0000313" key="15">
    <source>
        <dbReference type="Proteomes" id="UP000076798"/>
    </source>
</evidence>
<dbReference type="EC" id="1.16.3.1" evidence="3"/>
<dbReference type="GO" id="GO:0051537">
    <property type="term" value="F:2 iron, 2 sulfur cluster binding"/>
    <property type="evidence" value="ECO:0007669"/>
    <property type="project" value="TreeGrafter"/>
</dbReference>
<dbReference type="Pfam" id="PF01491">
    <property type="entry name" value="Frataxin_Cyay"/>
    <property type="match status" value="1"/>
</dbReference>
<evidence type="ECO:0000256" key="10">
    <source>
        <dbReference type="ARBA" id="ARBA00023065"/>
    </source>
</evidence>
<dbReference type="GO" id="GO:0004322">
    <property type="term" value="F:ferroxidase activity"/>
    <property type="evidence" value="ECO:0007669"/>
    <property type="project" value="UniProtKB-EC"/>
</dbReference>